<gene>
    <name evidence="1" type="ORF">B0A64_22480</name>
</gene>
<dbReference type="EMBL" id="MUGS01000064">
    <property type="protein sequence ID" value="OXE98664.1"/>
    <property type="molecule type" value="Genomic_DNA"/>
</dbReference>
<sequence length="140" mass="15957">MNIITLESASEIANIELKNILKSNQLKYSKNEFGNINSFYLKCSQADLEKDNLTISFIPDMERRKPKIPRNIKQYSEQGGGDKLYEKLQASNPEAWKCIVFSEISTAKKIEYAVNLNESNFSSEAIAELLNSFLKKGNRL</sequence>
<accession>A0A227NLT1</accession>
<keyword evidence="2" id="KW-1185">Reference proteome</keyword>
<organism evidence="1 2">
    <name type="scientific">Flavobacterium araucananum</name>
    <dbReference type="NCBI Taxonomy" id="946678"/>
    <lineage>
        <taxon>Bacteria</taxon>
        <taxon>Pseudomonadati</taxon>
        <taxon>Bacteroidota</taxon>
        <taxon>Flavobacteriia</taxon>
        <taxon>Flavobacteriales</taxon>
        <taxon>Flavobacteriaceae</taxon>
        <taxon>Flavobacterium</taxon>
    </lineage>
</organism>
<dbReference type="RefSeq" id="WP_089481713.1">
    <property type="nucleotide sequence ID" value="NZ_MUGS01000064.1"/>
</dbReference>
<comment type="caution">
    <text evidence="1">The sequence shown here is derived from an EMBL/GenBank/DDBJ whole genome shotgun (WGS) entry which is preliminary data.</text>
</comment>
<dbReference type="Proteomes" id="UP000214684">
    <property type="component" value="Unassembled WGS sequence"/>
</dbReference>
<proteinExistence type="predicted"/>
<evidence type="ECO:0000313" key="2">
    <source>
        <dbReference type="Proteomes" id="UP000214684"/>
    </source>
</evidence>
<protein>
    <submittedName>
        <fullName evidence="1">Uncharacterized protein</fullName>
    </submittedName>
</protein>
<dbReference type="AlphaFoldDB" id="A0A227NLT1"/>
<evidence type="ECO:0000313" key="1">
    <source>
        <dbReference type="EMBL" id="OXE98664.1"/>
    </source>
</evidence>
<name>A0A227NLT1_9FLAO</name>
<reference evidence="1 2" key="1">
    <citation type="submission" date="2016-11" db="EMBL/GenBank/DDBJ databases">
        <title>Whole genomes of Flavobacteriaceae.</title>
        <authorList>
            <person name="Stine C."/>
            <person name="Li C."/>
            <person name="Tadesse D."/>
        </authorList>
    </citation>
    <scope>NUCLEOTIDE SEQUENCE [LARGE SCALE GENOMIC DNA]</scope>
    <source>
        <strain evidence="1 2">DSM 24704</strain>
    </source>
</reference>
<dbReference type="OrthoDB" id="1450012at2"/>